<reference evidence="1" key="2">
    <citation type="submission" date="2018-08" db="UniProtKB">
        <authorList>
            <consortium name="EnsemblPlants"/>
        </authorList>
    </citation>
    <scope>IDENTIFICATION</scope>
    <source>
        <strain evidence="1">Yugu1</strain>
    </source>
</reference>
<reference evidence="2" key="1">
    <citation type="journal article" date="2012" name="Nat. Biotechnol.">
        <title>Reference genome sequence of the model plant Setaria.</title>
        <authorList>
            <person name="Bennetzen J.L."/>
            <person name="Schmutz J."/>
            <person name="Wang H."/>
            <person name="Percifield R."/>
            <person name="Hawkins J."/>
            <person name="Pontaroli A.C."/>
            <person name="Estep M."/>
            <person name="Feng L."/>
            <person name="Vaughn J.N."/>
            <person name="Grimwood J."/>
            <person name="Jenkins J."/>
            <person name="Barry K."/>
            <person name="Lindquist E."/>
            <person name="Hellsten U."/>
            <person name="Deshpande S."/>
            <person name="Wang X."/>
            <person name="Wu X."/>
            <person name="Mitros T."/>
            <person name="Triplett J."/>
            <person name="Yang X."/>
            <person name="Ye C.Y."/>
            <person name="Mauro-Herrera M."/>
            <person name="Wang L."/>
            <person name="Li P."/>
            <person name="Sharma M."/>
            <person name="Sharma R."/>
            <person name="Ronald P.C."/>
            <person name="Panaud O."/>
            <person name="Kellogg E.A."/>
            <person name="Brutnell T.P."/>
            <person name="Doust A.N."/>
            <person name="Tuskan G.A."/>
            <person name="Rokhsar D."/>
            <person name="Devos K.M."/>
        </authorList>
    </citation>
    <scope>NUCLEOTIDE SEQUENCE [LARGE SCALE GENOMIC DNA]</scope>
    <source>
        <strain evidence="2">cv. Yugu1</strain>
    </source>
</reference>
<organism evidence="1 2">
    <name type="scientific">Setaria italica</name>
    <name type="common">Foxtail millet</name>
    <name type="synonym">Panicum italicum</name>
    <dbReference type="NCBI Taxonomy" id="4555"/>
    <lineage>
        <taxon>Eukaryota</taxon>
        <taxon>Viridiplantae</taxon>
        <taxon>Streptophyta</taxon>
        <taxon>Embryophyta</taxon>
        <taxon>Tracheophyta</taxon>
        <taxon>Spermatophyta</taxon>
        <taxon>Magnoliopsida</taxon>
        <taxon>Liliopsida</taxon>
        <taxon>Poales</taxon>
        <taxon>Poaceae</taxon>
        <taxon>PACMAD clade</taxon>
        <taxon>Panicoideae</taxon>
        <taxon>Panicodae</taxon>
        <taxon>Paniceae</taxon>
        <taxon>Cenchrinae</taxon>
        <taxon>Setaria</taxon>
    </lineage>
</organism>
<dbReference type="Gramene" id="KQK95447">
    <property type="protein sequence ID" value="KQK95447"/>
    <property type="gene ID" value="SETIT_028534mg"/>
</dbReference>
<accession>K3ZPK4</accession>
<keyword evidence="2" id="KW-1185">Reference proteome</keyword>
<dbReference type="Proteomes" id="UP000004995">
    <property type="component" value="Unassembled WGS sequence"/>
</dbReference>
<sequence length="43" mass="4981">MEIHTSNMLFHFFSVSGTCLNELTTCFNDFNAYLNSFSYFGTQ</sequence>
<dbReference type="EMBL" id="AGNK02005162">
    <property type="status" value="NOT_ANNOTATED_CDS"/>
    <property type="molecule type" value="Genomic_DNA"/>
</dbReference>
<name>K3ZPK4_SETIT</name>
<dbReference type="EnsemblPlants" id="KQK95447">
    <property type="protein sequence ID" value="KQK95447"/>
    <property type="gene ID" value="SETIT_028534mg"/>
</dbReference>
<evidence type="ECO:0000313" key="2">
    <source>
        <dbReference type="Proteomes" id="UP000004995"/>
    </source>
</evidence>
<proteinExistence type="predicted"/>
<dbReference type="HOGENOM" id="CLU_3243149_0_0_1"/>
<evidence type="ECO:0000313" key="1">
    <source>
        <dbReference type="EnsemblPlants" id="KQK95447"/>
    </source>
</evidence>
<protein>
    <submittedName>
        <fullName evidence="1">Uncharacterized protein</fullName>
    </submittedName>
</protein>
<dbReference type="AlphaFoldDB" id="K3ZPK4"/>
<dbReference type="InParanoid" id="K3ZPK4"/>